<proteinExistence type="predicted"/>
<dbReference type="Pfam" id="PF03133">
    <property type="entry name" value="TTL"/>
    <property type="match status" value="1"/>
</dbReference>
<reference evidence="5 6" key="1">
    <citation type="journal article" date="2023" name="Commun. Biol.">
        <title>Genome analysis of Parmales, the sister group of diatoms, reveals the evolutionary specialization of diatoms from phago-mixotrophs to photoautotrophs.</title>
        <authorList>
            <person name="Ban H."/>
            <person name="Sato S."/>
            <person name="Yoshikawa S."/>
            <person name="Yamada K."/>
            <person name="Nakamura Y."/>
            <person name="Ichinomiya M."/>
            <person name="Sato N."/>
            <person name="Blanc-Mathieu R."/>
            <person name="Endo H."/>
            <person name="Kuwata A."/>
            <person name="Ogata H."/>
        </authorList>
    </citation>
    <scope>NUCLEOTIDE SEQUENCE [LARGE SCALE GENOMIC DNA]</scope>
</reference>
<keyword evidence="3" id="KW-0067">ATP-binding</keyword>
<gene>
    <name evidence="5" type="ORF">TeGR_g12808</name>
</gene>
<dbReference type="PROSITE" id="PS51221">
    <property type="entry name" value="TTL"/>
    <property type="match status" value="1"/>
</dbReference>
<comment type="caution">
    <text evidence="5">The sequence shown here is derived from an EMBL/GenBank/DDBJ whole genome shotgun (WGS) entry which is preliminary data.</text>
</comment>
<dbReference type="Proteomes" id="UP001165060">
    <property type="component" value="Unassembled WGS sequence"/>
</dbReference>
<feature type="compositionally biased region" description="Basic and acidic residues" evidence="4">
    <location>
        <begin position="75"/>
        <end position="86"/>
    </location>
</feature>
<evidence type="ECO:0000256" key="3">
    <source>
        <dbReference type="ARBA" id="ARBA00022840"/>
    </source>
</evidence>
<dbReference type="PANTHER" id="PTHR12241">
    <property type="entry name" value="TUBULIN POLYGLUTAMYLASE"/>
    <property type="match status" value="1"/>
</dbReference>
<evidence type="ECO:0000256" key="4">
    <source>
        <dbReference type="SAM" id="MobiDB-lite"/>
    </source>
</evidence>
<feature type="region of interest" description="Disordered" evidence="4">
    <location>
        <begin position="63"/>
        <end position="86"/>
    </location>
</feature>
<sequence>MPSTRQAFLLAVAVLSSVSGFILTMMVLETTQQTLPSPAAAPVMSRVPVMEHHSLFPLFRSKKNGGAGPRLPNMHSEEGSLEDREHHVTEEEAWEIDENDPCHEMEYRSSHKIYKVGLRKDYQGSISDGLHALSLCKQSTQLEPYDFYWDKTFDQVALDTNVKEKDLYNDFMLNPGAIVSSVPGFRETLGVKPSLARLHRACLKNMRSRDMCSFTKRAFNFERRGKKLFVEGGVSNFIDYAHGLTKIEKSQAEWPQLWIFKPQESFLGQGIRLMKVEEEDVKNRDGIAGWAARKFPDGKWTLQEYVRNPALYKGRKFDIRVWAAVVSVEPLQIYTMGYGFPKISTVDFDPSTKHMKDLCMHIKMPLGPDCDPKNLVSPYPKTTQGRQWLKDLEYPAVPHTKPNWELDIWPQVEDQISLAIIAGLEKIKHEIKDMFEGTDNEYAHNRFVMLSPDFAIDDLGKVYMEEMNTNGFMIGDTYASFFPAQDATVKLMQMLGADGFPESSRYNASAAVTIDTYFEHHKHQDSEMSRRMLERFIHMDMHGGDAWQRSFPPPQFEYFDDVRDTRNHSAHGEVHEGWNEKVTPRVSSAVHNLWHNFSPMLAKMDNEAELKKKKAARKEDLSQPSDMDRVLWQFLDWRMQKIKDGLDAPKGPRGGPERTLAHHLVSSCSNCNLRTRITANNKRMRIKGSSMRPWMNFS</sequence>
<keyword evidence="6" id="KW-1185">Reference proteome</keyword>
<dbReference type="EMBL" id="BRYB01006678">
    <property type="protein sequence ID" value="GMI54884.1"/>
    <property type="molecule type" value="Genomic_DNA"/>
</dbReference>
<name>A0ABQ6NBD6_9STRA</name>
<evidence type="ECO:0000256" key="1">
    <source>
        <dbReference type="ARBA" id="ARBA00022598"/>
    </source>
</evidence>
<organism evidence="5 6">
    <name type="scientific">Tetraparma gracilis</name>
    <dbReference type="NCBI Taxonomy" id="2962635"/>
    <lineage>
        <taxon>Eukaryota</taxon>
        <taxon>Sar</taxon>
        <taxon>Stramenopiles</taxon>
        <taxon>Ochrophyta</taxon>
        <taxon>Bolidophyceae</taxon>
        <taxon>Parmales</taxon>
        <taxon>Triparmaceae</taxon>
        <taxon>Tetraparma</taxon>
    </lineage>
</organism>
<dbReference type="Gene3D" id="3.30.470.20">
    <property type="entry name" value="ATP-grasp fold, B domain"/>
    <property type="match status" value="1"/>
</dbReference>
<keyword evidence="1" id="KW-0436">Ligase</keyword>
<dbReference type="InterPro" id="IPR004344">
    <property type="entry name" value="TTL/TTLL_fam"/>
</dbReference>
<evidence type="ECO:0000313" key="5">
    <source>
        <dbReference type="EMBL" id="GMI54884.1"/>
    </source>
</evidence>
<accession>A0ABQ6NBD6</accession>
<evidence type="ECO:0000313" key="6">
    <source>
        <dbReference type="Proteomes" id="UP001165060"/>
    </source>
</evidence>
<keyword evidence="2" id="KW-0547">Nucleotide-binding</keyword>
<evidence type="ECO:0000256" key="2">
    <source>
        <dbReference type="ARBA" id="ARBA00022741"/>
    </source>
</evidence>
<protein>
    <submittedName>
        <fullName evidence="5">Uncharacterized protein</fullName>
    </submittedName>
</protein>